<dbReference type="RefSeq" id="WP_271883126.1">
    <property type="nucleotide sequence ID" value="NZ_CP067136.1"/>
</dbReference>
<gene>
    <name evidence="2" type="ORF">JHX87_05795</name>
</gene>
<protein>
    <submittedName>
        <fullName evidence="2">Transglutaminase family protein</fullName>
    </submittedName>
</protein>
<sequence>MRMKIDVELDYTLAEPGPAILVFEAAGAEGQNLTSTTVDFGNVGHVGRVPAEEGIGEKILIRAADRITCSYSSDVTITRALPDFSALNEVQIDQMPGDALRYLLPSRYCQAERFVPFATQRFGNLRGGAKVMAIRDWCEDRLDYVAGTSDALTTAGDTFLSRQGVCRDYAHLMIALCRAAQIPARIASVFAPSVEPPDFHAVVEVFLDGAWHLIDPTGMARADNMALIAVGRDAVDIAFMTTNSFAELQRQSVSAVELPG</sequence>
<dbReference type="Gene3D" id="2.60.40.2250">
    <property type="match status" value="1"/>
</dbReference>
<dbReference type="EMBL" id="CP067136">
    <property type="protein sequence ID" value="WCR08327.1"/>
    <property type="molecule type" value="Genomic_DNA"/>
</dbReference>
<keyword evidence="3" id="KW-1185">Reference proteome</keyword>
<feature type="domain" description="Transglutaminase-like" evidence="1">
    <location>
        <begin position="158"/>
        <end position="218"/>
    </location>
</feature>
<dbReference type="Proteomes" id="UP001219349">
    <property type="component" value="Chromosome"/>
</dbReference>
<dbReference type="SMART" id="SM00460">
    <property type="entry name" value="TGc"/>
    <property type="match status" value="1"/>
</dbReference>
<dbReference type="Pfam" id="PF01841">
    <property type="entry name" value="Transglut_core"/>
    <property type="match status" value="1"/>
</dbReference>
<reference evidence="2 3" key="1">
    <citation type="submission" date="2021-01" db="EMBL/GenBank/DDBJ databases">
        <title>Biogeographic distribution of Paracoccus.</title>
        <authorList>
            <person name="Hollensteiner J."/>
            <person name="Leineberger J."/>
            <person name="Brinkhoff T."/>
            <person name="Daniel R."/>
        </authorList>
    </citation>
    <scope>NUCLEOTIDE SEQUENCE [LARGE SCALE GENOMIC DNA]</scope>
    <source>
        <strain evidence="2 3">KCTC 22803</strain>
    </source>
</reference>
<evidence type="ECO:0000313" key="2">
    <source>
        <dbReference type="EMBL" id="WCR08327.1"/>
    </source>
</evidence>
<accession>A0ABY7SMW5</accession>
<dbReference type="PANTHER" id="PTHR33490">
    <property type="entry name" value="BLR5614 PROTEIN-RELATED"/>
    <property type="match status" value="1"/>
</dbReference>
<dbReference type="SUPFAM" id="SSF54001">
    <property type="entry name" value="Cysteine proteinases"/>
    <property type="match status" value="1"/>
</dbReference>
<dbReference type="PANTHER" id="PTHR33490:SF12">
    <property type="entry name" value="BLL5557 PROTEIN"/>
    <property type="match status" value="1"/>
</dbReference>
<dbReference type="Gene3D" id="3.10.620.30">
    <property type="match status" value="1"/>
</dbReference>
<evidence type="ECO:0000313" key="3">
    <source>
        <dbReference type="Proteomes" id="UP001219349"/>
    </source>
</evidence>
<dbReference type="InterPro" id="IPR038765">
    <property type="entry name" value="Papain-like_cys_pep_sf"/>
</dbReference>
<name>A0ABY7SMW5_9RHOB</name>
<dbReference type="InterPro" id="IPR002931">
    <property type="entry name" value="Transglutaminase-like"/>
</dbReference>
<organism evidence="2 3">
    <name type="scientific">Paracoccus fistulariae</name>
    <dbReference type="NCBI Taxonomy" id="658446"/>
    <lineage>
        <taxon>Bacteria</taxon>
        <taxon>Pseudomonadati</taxon>
        <taxon>Pseudomonadota</taxon>
        <taxon>Alphaproteobacteria</taxon>
        <taxon>Rhodobacterales</taxon>
        <taxon>Paracoccaceae</taxon>
        <taxon>Paracoccus</taxon>
    </lineage>
</organism>
<evidence type="ECO:0000259" key="1">
    <source>
        <dbReference type="SMART" id="SM00460"/>
    </source>
</evidence>
<proteinExistence type="predicted"/>